<dbReference type="Proteomes" id="UP000307943">
    <property type="component" value="Unassembled WGS sequence"/>
</dbReference>
<protein>
    <submittedName>
        <fullName evidence="7">AraC family transcriptional regulator</fullName>
    </submittedName>
</protein>
<evidence type="ECO:0000256" key="5">
    <source>
        <dbReference type="SAM" id="Phobius"/>
    </source>
</evidence>
<sequence>MRKMETDPCDRPSRNRWRPASRDRTNGTFGEGNAMLVRKIIGKQSSYKKKLLFFLLLISIFPVSLLGLAASHLFSQQIQQEVNRNYRLTLSMLHNRLNDKISAMALSSISLASNDALEKSVAAGLLNDLELDSRMKIYVIDDKGRMFYSRNRDEIGTMLTTADELYYYWLEPANHGDKVMPDHVRYTVSAQKSDYANWTYIVMTPYEDLTKKSNQMKGAIMSIAGVFMLLCMALALFGFREWFRPLRSLLAKTQTTEDAPLPSDNEIEALDEVLQRLIRANKQLHDEIREHMPLAKERIYHFLINGELDESEASRLSDRFEPKLRSPWIYVGVAQVDDYIRFNQTYRGRERSMIHNAMRKAMEELCGHTVPCITFVPEPGQIVVLFAAEQADDRAFGQICHIMKQFRAHAANGFRFTVSAAIGDARREYACISAGYREALHMLSYRLLYGHNVTITTRDIRQRALLQPEESMLRYHKSIVMLLLQGNSEGAAIELEQWLEDVRHYSPSPDNAIGLLSYLLGELEYKLLEAGCHLHEIVSYDLYGRLRMMTVLTEIRAWLLDELFPAVACHLEMVQDPKSKRVVRQVEAYLLERYEEDITLQLTADRFGITPSFLSRIFKDATGRSFSDYLLEIRMNKAMEWLAYTDWPLQHISDRLTYSTVQNFSRIFKKMTGAPPGEYRRQRRENSRTS</sequence>
<dbReference type="GO" id="GO:0043565">
    <property type="term" value="F:sequence-specific DNA binding"/>
    <property type="evidence" value="ECO:0007669"/>
    <property type="project" value="InterPro"/>
</dbReference>
<feature type="region of interest" description="Disordered" evidence="4">
    <location>
        <begin position="1"/>
        <end position="28"/>
    </location>
</feature>
<evidence type="ECO:0000313" key="7">
    <source>
        <dbReference type="EMBL" id="TNJ66022.1"/>
    </source>
</evidence>
<keyword evidence="3" id="KW-0804">Transcription</keyword>
<feature type="compositionally biased region" description="Basic and acidic residues" evidence="4">
    <location>
        <begin position="1"/>
        <end position="13"/>
    </location>
</feature>
<dbReference type="AlphaFoldDB" id="A0A5C4TAW4"/>
<keyword evidence="8" id="KW-1185">Reference proteome</keyword>
<dbReference type="GO" id="GO:0003700">
    <property type="term" value="F:DNA-binding transcription factor activity"/>
    <property type="evidence" value="ECO:0007669"/>
    <property type="project" value="InterPro"/>
</dbReference>
<dbReference type="InterPro" id="IPR009057">
    <property type="entry name" value="Homeodomain-like_sf"/>
</dbReference>
<dbReference type="SUPFAM" id="SSF46689">
    <property type="entry name" value="Homeodomain-like"/>
    <property type="match status" value="2"/>
</dbReference>
<accession>A0A5C4TAW4</accession>
<dbReference type="SMART" id="SM00342">
    <property type="entry name" value="HTH_ARAC"/>
    <property type="match status" value="1"/>
</dbReference>
<feature type="transmembrane region" description="Helical" evidence="5">
    <location>
        <begin position="219"/>
        <end position="239"/>
    </location>
</feature>
<feature type="transmembrane region" description="Helical" evidence="5">
    <location>
        <begin position="51"/>
        <end position="74"/>
    </location>
</feature>
<dbReference type="EMBL" id="VDCQ01000014">
    <property type="protein sequence ID" value="TNJ66022.1"/>
    <property type="molecule type" value="Genomic_DNA"/>
</dbReference>
<organism evidence="7 8">
    <name type="scientific">Paenibacillus hemerocallicola</name>
    <dbReference type="NCBI Taxonomy" id="1172614"/>
    <lineage>
        <taxon>Bacteria</taxon>
        <taxon>Bacillati</taxon>
        <taxon>Bacillota</taxon>
        <taxon>Bacilli</taxon>
        <taxon>Bacillales</taxon>
        <taxon>Paenibacillaceae</taxon>
        <taxon>Paenibacillus</taxon>
    </lineage>
</organism>
<keyword evidence="5" id="KW-1133">Transmembrane helix</keyword>
<name>A0A5C4TAW4_9BACL</name>
<dbReference type="InterPro" id="IPR018060">
    <property type="entry name" value="HTH_AraC"/>
</dbReference>
<dbReference type="OrthoDB" id="9794370at2"/>
<keyword evidence="5" id="KW-0472">Membrane</keyword>
<evidence type="ECO:0000256" key="4">
    <source>
        <dbReference type="SAM" id="MobiDB-lite"/>
    </source>
</evidence>
<dbReference type="InterPro" id="IPR041522">
    <property type="entry name" value="CdaR_GGDEF"/>
</dbReference>
<evidence type="ECO:0000256" key="3">
    <source>
        <dbReference type="ARBA" id="ARBA00023163"/>
    </source>
</evidence>
<evidence type="ECO:0000256" key="1">
    <source>
        <dbReference type="ARBA" id="ARBA00023015"/>
    </source>
</evidence>
<dbReference type="PANTHER" id="PTHR43280:SF10">
    <property type="entry name" value="REGULATORY PROTEIN POCR"/>
    <property type="match status" value="1"/>
</dbReference>
<keyword evidence="1" id="KW-0805">Transcription regulation</keyword>
<dbReference type="Pfam" id="PF12833">
    <property type="entry name" value="HTH_18"/>
    <property type="match status" value="1"/>
</dbReference>
<dbReference type="Gene3D" id="1.10.10.60">
    <property type="entry name" value="Homeodomain-like"/>
    <property type="match status" value="2"/>
</dbReference>
<feature type="domain" description="HTH araC/xylS-type" evidence="6">
    <location>
        <begin position="584"/>
        <end position="682"/>
    </location>
</feature>
<reference evidence="7 8" key="1">
    <citation type="submission" date="2019-05" db="EMBL/GenBank/DDBJ databases">
        <title>We sequenced the genome of Paenibacillus hemerocallicola KCTC 33185 for further insight into its adaptation and study the phylogeny of Paenibacillus.</title>
        <authorList>
            <person name="Narsing Rao M.P."/>
        </authorList>
    </citation>
    <scope>NUCLEOTIDE SEQUENCE [LARGE SCALE GENOMIC DNA]</scope>
    <source>
        <strain evidence="7 8">KCTC 33185</strain>
    </source>
</reference>
<proteinExistence type="predicted"/>
<evidence type="ECO:0000256" key="2">
    <source>
        <dbReference type="ARBA" id="ARBA00023125"/>
    </source>
</evidence>
<keyword evidence="5" id="KW-0812">Transmembrane</keyword>
<gene>
    <name evidence="7" type="ORF">FE784_12670</name>
</gene>
<evidence type="ECO:0000259" key="6">
    <source>
        <dbReference type="PROSITE" id="PS01124"/>
    </source>
</evidence>
<dbReference type="Pfam" id="PF17853">
    <property type="entry name" value="GGDEF_2"/>
    <property type="match status" value="1"/>
</dbReference>
<evidence type="ECO:0000313" key="8">
    <source>
        <dbReference type="Proteomes" id="UP000307943"/>
    </source>
</evidence>
<comment type="caution">
    <text evidence="7">The sequence shown here is derived from an EMBL/GenBank/DDBJ whole genome shotgun (WGS) entry which is preliminary data.</text>
</comment>
<keyword evidence="2" id="KW-0238">DNA-binding</keyword>
<dbReference type="PROSITE" id="PS01124">
    <property type="entry name" value="HTH_ARAC_FAMILY_2"/>
    <property type="match status" value="1"/>
</dbReference>
<dbReference type="PANTHER" id="PTHR43280">
    <property type="entry name" value="ARAC-FAMILY TRANSCRIPTIONAL REGULATOR"/>
    <property type="match status" value="1"/>
</dbReference>